<reference evidence="7" key="1">
    <citation type="submission" date="2022-08" db="EMBL/GenBank/DDBJ databases">
        <authorList>
            <person name="Deng Y."/>
            <person name="Han X.-F."/>
            <person name="Zhang Y.-Q."/>
        </authorList>
    </citation>
    <scope>NUCLEOTIDE SEQUENCE</scope>
    <source>
        <strain evidence="7">CPCC 203407</strain>
    </source>
</reference>
<feature type="transmembrane region" description="Helical" evidence="5">
    <location>
        <begin position="371"/>
        <end position="390"/>
    </location>
</feature>
<feature type="transmembrane region" description="Helical" evidence="5">
    <location>
        <begin position="220"/>
        <end position="242"/>
    </location>
</feature>
<feature type="transmembrane region" description="Helical" evidence="5">
    <location>
        <begin position="16"/>
        <end position="35"/>
    </location>
</feature>
<dbReference type="GO" id="GO:0005886">
    <property type="term" value="C:plasma membrane"/>
    <property type="evidence" value="ECO:0007669"/>
    <property type="project" value="UniProtKB-SubCell"/>
</dbReference>
<dbReference type="Pfam" id="PF07690">
    <property type="entry name" value="MFS_1"/>
    <property type="match status" value="1"/>
</dbReference>
<sequence>MTTSATSTQTRGMSRGLTLLFAIAASAAVGNLYWAQPLLNVIGEDFNVPTGSTGLIVTVTQIGYAVGVFLLLPLGDMVNRKFFIPGLMILTAVFLLATAAAPAYPVMLGTLALIGFSAVAGQFLIPLAGDLARDDQRGRVLGTVAAGIMIGLLIARALSGVVAEHFGWRAVFIMAAVIMVVLAAFLAPRIPTMEARPKVPYWRLLLAVVRTITGNRTVQVTMLIGASAMCVFTMFWTGMTFLLSSPSFGFSVSLIGAVSLVGVVGALAAQRVGVLFDRGLFIPALGVGLLITVVGLIVAAFGSESIIVLIIGAVIFGVGLQAVQILAQTRMLSIDASARSRLNTAFVFGNFVGGAIGSALAGAFWQLGGWVPVMIAASVVVALALLIWVISHKGALAR</sequence>
<dbReference type="InterPro" id="IPR011701">
    <property type="entry name" value="MFS"/>
</dbReference>
<evidence type="ECO:0000259" key="6">
    <source>
        <dbReference type="PROSITE" id="PS50850"/>
    </source>
</evidence>
<keyword evidence="8" id="KW-1185">Reference proteome</keyword>
<keyword evidence="4 5" id="KW-0472">Membrane</keyword>
<evidence type="ECO:0000256" key="4">
    <source>
        <dbReference type="ARBA" id="ARBA00023136"/>
    </source>
</evidence>
<feature type="domain" description="Major facilitator superfamily (MFS) profile" evidence="6">
    <location>
        <begin position="1"/>
        <end position="394"/>
    </location>
</feature>
<dbReference type="GO" id="GO:0022857">
    <property type="term" value="F:transmembrane transporter activity"/>
    <property type="evidence" value="ECO:0007669"/>
    <property type="project" value="InterPro"/>
</dbReference>
<feature type="transmembrane region" description="Helical" evidence="5">
    <location>
        <begin position="107"/>
        <end position="128"/>
    </location>
</feature>
<dbReference type="Gene3D" id="1.20.1250.20">
    <property type="entry name" value="MFS general substrate transporter like domains"/>
    <property type="match status" value="1"/>
</dbReference>
<dbReference type="SUPFAM" id="SSF103473">
    <property type="entry name" value="MFS general substrate transporter"/>
    <property type="match status" value="1"/>
</dbReference>
<dbReference type="EMBL" id="JANLCK010000006">
    <property type="protein sequence ID" value="MCS5726670.1"/>
    <property type="molecule type" value="Genomic_DNA"/>
</dbReference>
<feature type="transmembrane region" description="Helical" evidence="5">
    <location>
        <begin position="280"/>
        <end position="300"/>
    </location>
</feature>
<feature type="transmembrane region" description="Helical" evidence="5">
    <location>
        <begin position="248"/>
        <end position="268"/>
    </location>
</feature>
<evidence type="ECO:0000256" key="2">
    <source>
        <dbReference type="ARBA" id="ARBA00022692"/>
    </source>
</evidence>
<feature type="transmembrane region" description="Helical" evidence="5">
    <location>
        <begin position="55"/>
        <end position="75"/>
    </location>
</feature>
<evidence type="ECO:0000313" key="8">
    <source>
        <dbReference type="Proteomes" id="UP001165587"/>
    </source>
</evidence>
<feature type="transmembrane region" description="Helical" evidence="5">
    <location>
        <begin position="170"/>
        <end position="188"/>
    </location>
</feature>
<evidence type="ECO:0000256" key="1">
    <source>
        <dbReference type="ARBA" id="ARBA00004651"/>
    </source>
</evidence>
<dbReference type="PANTHER" id="PTHR42910:SF1">
    <property type="entry name" value="MAJOR FACILITATOR SUPERFAMILY (MFS) PROFILE DOMAIN-CONTAINING PROTEIN"/>
    <property type="match status" value="1"/>
</dbReference>
<evidence type="ECO:0000256" key="5">
    <source>
        <dbReference type="SAM" id="Phobius"/>
    </source>
</evidence>
<gene>
    <name evidence="7" type="ORF">N1028_12280</name>
</gene>
<accession>A0AA41XIN1</accession>
<name>A0AA41XIN1_9MICO</name>
<evidence type="ECO:0000256" key="3">
    <source>
        <dbReference type="ARBA" id="ARBA00022989"/>
    </source>
</evidence>
<dbReference type="PANTHER" id="PTHR42910">
    <property type="entry name" value="TRANSPORTER SCO4007-RELATED"/>
    <property type="match status" value="1"/>
</dbReference>
<dbReference type="CDD" id="cd17324">
    <property type="entry name" value="MFS_NepI_like"/>
    <property type="match status" value="1"/>
</dbReference>
<dbReference type="AlphaFoldDB" id="A0AA41XIN1"/>
<comment type="subcellular location">
    <subcellularLocation>
        <location evidence="1">Cell membrane</location>
        <topology evidence="1">Multi-pass membrane protein</topology>
    </subcellularLocation>
</comment>
<feature type="transmembrane region" description="Helical" evidence="5">
    <location>
        <begin position="306"/>
        <end position="327"/>
    </location>
</feature>
<dbReference type="InterPro" id="IPR020846">
    <property type="entry name" value="MFS_dom"/>
</dbReference>
<feature type="transmembrane region" description="Helical" evidence="5">
    <location>
        <begin position="140"/>
        <end position="158"/>
    </location>
</feature>
<dbReference type="InterPro" id="IPR036259">
    <property type="entry name" value="MFS_trans_sf"/>
</dbReference>
<keyword evidence="3 5" id="KW-1133">Transmembrane helix</keyword>
<keyword evidence="2 5" id="KW-0812">Transmembrane</keyword>
<organism evidence="7 8">
    <name type="scientific">Herbiconiux oxytropis</name>
    <dbReference type="NCBI Taxonomy" id="2970915"/>
    <lineage>
        <taxon>Bacteria</taxon>
        <taxon>Bacillati</taxon>
        <taxon>Actinomycetota</taxon>
        <taxon>Actinomycetes</taxon>
        <taxon>Micrococcales</taxon>
        <taxon>Microbacteriaceae</taxon>
        <taxon>Herbiconiux</taxon>
    </lineage>
</organism>
<proteinExistence type="predicted"/>
<feature type="transmembrane region" description="Helical" evidence="5">
    <location>
        <begin position="82"/>
        <end position="101"/>
    </location>
</feature>
<evidence type="ECO:0000313" key="7">
    <source>
        <dbReference type="EMBL" id="MCS5726670.1"/>
    </source>
</evidence>
<protein>
    <submittedName>
        <fullName evidence="7">MFS transporter</fullName>
    </submittedName>
</protein>
<feature type="transmembrane region" description="Helical" evidence="5">
    <location>
        <begin position="347"/>
        <end position="365"/>
    </location>
</feature>
<dbReference type="Proteomes" id="UP001165587">
    <property type="component" value="Unassembled WGS sequence"/>
</dbReference>
<dbReference type="PROSITE" id="PS50850">
    <property type="entry name" value="MFS"/>
    <property type="match status" value="1"/>
</dbReference>
<dbReference type="RefSeq" id="WP_259573094.1">
    <property type="nucleotide sequence ID" value="NZ_JANLCL010000007.1"/>
</dbReference>
<comment type="caution">
    <text evidence="7">The sequence shown here is derived from an EMBL/GenBank/DDBJ whole genome shotgun (WGS) entry which is preliminary data.</text>
</comment>